<dbReference type="Proteomes" id="UP000276568">
    <property type="component" value="Unassembled WGS sequence"/>
</dbReference>
<keyword evidence="5" id="KW-1185">Reference proteome</keyword>
<dbReference type="PANTHER" id="PTHR43158:SF1">
    <property type="entry name" value="ABC TRANSPORTER, ATP-BINDING PROTEIN"/>
    <property type="match status" value="1"/>
</dbReference>
<reference evidence="4 5" key="1">
    <citation type="submission" date="2018-11" db="EMBL/GenBank/DDBJ databases">
        <title>Clostridium sp. nov., a member of the family Erysipelotrichaceae isolated from pig faeces.</title>
        <authorList>
            <person name="Chang Y.-H."/>
        </authorList>
    </citation>
    <scope>NUCLEOTIDE SEQUENCE [LARGE SCALE GENOMIC DNA]</scope>
    <source>
        <strain evidence="4 5">YH-panp20</strain>
    </source>
</reference>
<evidence type="ECO:0000313" key="5">
    <source>
        <dbReference type="Proteomes" id="UP000276568"/>
    </source>
</evidence>
<gene>
    <name evidence="4" type="ORF">EDX97_10830</name>
</gene>
<keyword evidence="1" id="KW-0547">Nucleotide-binding</keyword>
<dbReference type="GO" id="GO:0016887">
    <property type="term" value="F:ATP hydrolysis activity"/>
    <property type="evidence" value="ECO:0007669"/>
    <property type="project" value="InterPro"/>
</dbReference>
<evidence type="ECO:0000256" key="2">
    <source>
        <dbReference type="ARBA" id="ARBA00022840"/>
    </source>
</evidence>
<feature type="domain" description="ABC transporter" evidence="3">
    <location>
        <begin position="4"/>
        <end position="228"/>
    </location>
</feature>
<proteinExistence type="predicted"/>
<dbReference type="GO" id="GO:0005524">
    <property type="term" value="F:ATP binding"/>
    <property type="evidence" value="ECO:0007669"/>
    <property type="project" value="UniProtKB-KW"/>
</dbReference>
<dbReference type="RefSeq" id="WP_128521166.1">
    <property type="nucleotide sequence ID" value="NZ_JALFCT010000026.1"/>
</dbReference>
<evidence type="ECO:0000313" key="4">
    <source>
        <dbReference type="EMBL" id="RNM29117.1"/>
    </source>
</evidence>
<dbReference type="SMART" id="SM00382">
    <property type="entry name" value="AAA"/>
    <property type="match status" value="1"/>
</dbReference>
<name>A0A3N0HWT2_9FIRM</name>
<dbReference type="Gene3D" id="3.40.50.300">
    <property type="entry name" value="P-loop containing nucleotide triphosphate hydrolases"/>
    <property type="match status" value="1"/>
</dbReference>
<dbReference type="PROSITE" id="PS50893">
    <property type="entry name" value="ABC_TRANSPORTER_2"/>
    <property type="match status" value="1"/>
</dbReference>
<accession>A0A3N0HWT2</accession>
<dbReference type="OrthoDB" id="9804819at2"/>
<organism evidence="4 5">
    <name type="scientific">Absicoccus porci</name>
    <dbReference type="NCBI Taxonomy" id="2486576"/>
    <lineage>
        <taxon>Bacteria</taxon>
        <taxon>Bacillati</taxon>
        <taxon>Bacillota</taxon>
        <taxon>Erysipelotrichia</taxon>
        <taxon>Erysipelotrichales</taxon>
        <taxon>Erysipelotrichaceae</taxon>
        <taxon>Absicoccus</taxon>
    </lineage>
</organism>
<comment type="caution">
    <text evidence="4">The sequence shown here is derived from an EMBL/GenBank/DDBJ whole genome shotgun (WGS) entry which is preliminary data.</text>
</comment>
<dbReference type="SUPFAM" id="SSF52540">
    <property type="entry name" value="P-loop containing nucleoside triphosphate hydrolases"/>
    <property type="match status" value="1"/>
</dbReference>
<dbReference type="PANTHER" id="PTHR43158">
    <property type="entry name" value="SKFA PEPTIDE EXPORT ATP-BINDING PROTEIN SKFE"/>
    <property type="match status" value="1"/>
</dbReference>
<sequence length="234" mass="26333">MSKIVCKDLTKIYSSHKVALDHINFTCENGRIVGLLGPNGSGKTTLMKLMQTLLMPTSGSIEIDGLEPGVETKAFVSYLPDVECYDPKMKVRDLVNFYDDFYMDFDLDRALEMMSELHIDQDMRMQALSKGNKEKVALILCMARNAKLYILDEPIGGVDPATRDYILHTILSNFDTEKSSLLISTHLITDVESILDDVIMINEGKIVTAESVDAIREGHGQSVNEYFKEVFKCY</sequence>
<dbReference type="CDD" id="cd03230">
    <property type="entry name" value="ABC_DR_subfamily_A"/>
    <property type="match status" value="1"/>
</dbReference>
<protein>
    <submittedName>
        <fullName evidence="4">ABC transporter ATP-binding protein</fullName>
    </submittedName>
</protein>
<keyword evidence="2 4" id="KW-0067">ATP-binding</keyword>
<evidence type="ECO:0000256" key="1">
    <source>
        <dbReference type="ARBA" id="ARBA00022741"/>
    </source>
</evidence>
<dbReference type="EMBL" id="RJQC01000005">
    <property type="protein sequence ID" value="RNM29117.1"/>
    <property type="molecule type" value="Genomic_DNA"/>
</dbReference>
<dbReference type="Pfam" id="PF00005">
    <property type="entry name" value="ABC_tran"/>
    <property type="match status" value="1"/>
</dbReference>
<dbReference type="InterPro" id="IPR027417">
    <property type="entry name" value="P-loop_NTPase"/>
</dbReference>
<dbReference type="InterPro" id="IPR003439">
    <property type="entry name" value="ABC_transporter-like_ATP-bd"/>
</dbReference>
<dbReference type="InterPro" id="IPR003593">
    <property type="entry name" value="AAA+_ATPase"/>
</dbReference>
<dbReference type="AlphaFoldDB" id="A0A3N0HWT2"/>
<evidence type="ECO:0000259" key="3">
    <source>
        <dbReference type="PROSITE" id="PS50893"/>
    </source>
</evidence>